<proteinExistence type="predicted"/>
<gene>
    <name evidence="1" type="ORF">EAH82_12975</name>
</gene>
<name>A0A502DQQ8_9BURK</name>
<reference evidence="1 2" key="1">
    <citation type="journal article" date="2019" name="Environ. Microbiol.">
        <title>Species interactions and distinct microbial communities in high Arctic permafrost affected cryosols are associated with the CH4 and CO2 gas fluxes.</title>
        <authorList>
            <person name="Altshuler I."/>
            <person name="Hamel J."/>
            <person name="Turney S."/>
            <person name="Magnuson E."/>
            <person name="Levesque R."/>
            <person name="Greer C."/>
            <person name="Whyte L.G."/>
        </authorList>
    </citation>
    <scope>NUCLEOTIDE SEQUENCE [LARGE SCALE GENOMIC DNA]</scope>
    <source>
        <strain evidence="1 2">S06.C</strain>
    </source>
</reference>
<dbReference type="EMBL" id="RCZI01000003">
    <property type="protein sequence ID" value="TPG27673.1"/>
    <property type="molecule type" value="Genomic_DNA"/>
</dbReference>
<dbReference type="RefSeq" id="WP_140842478.1">
    <property type="nucleotide sequence ID" value="NZ_RCZI01000003.1"/>
</dbReference>
<dbReference type="OrthoDB" id="8850091at2"/>
<evidence type="ECO:0000313" key="1">
    <source>
        <dbReference type="EMBL" id="TPG27673.1"/>
    </source>
</evidence>
<protein>
    <submittedName>
        <fullName evidence="1">Uncharacterized protein</fullName>
    </submittedName>
</protein>
<comment type="caution">
    <text evidence="1">The sequence shown here is derived from an EMBL/GenBank/DDBJ whole genome shotgun (WGS) entry which is preliminary data.</text>
</comment>
<evidence type="ECO:0000313" key="2">
    <source>
        <dbReference type="Proteomes" id="UP000319212"/>
    </source>
</evidence>
<organism evidence="1 2">
    <name type="scientific">Variovorax guangxiensis</name>
    <dbReference type="NCBI Taxonomy" id="1775474"/>
    <lineage>
        <taxon>Bacteria</taxon>
        <taxon>Pseudomonadati</taxon>
        <taxon>Pseudomonadota</taxon>
        <taxon>Betaproteobacteria</taxon>
        <taxon>Burkholderiales</taxon>
        <taxon>Comamonadaceae</taxon>
        <taxon>Variovorax</taxon>
    </lineage>
</organism>
<dbReference type="Proteomes" id="UP000319212">
    <property type="component" value="Unassembled WGS sequence"/>
</dbReference>
<sequence>MPHPHHEIDVWSVEGSFQHLIYSPKGAIEGVLIDTDGVPTQFVTEPQDPLVVDLFAKLRPGQTVVIEGTEAPASPKGDAPHTVYRFERLSSVDGHAPKEPAGGEGTRGKVVRFNYAKHGEANGVVLDNGDFVHTRPDGLHALGLKLGDMVEAEGAARPLVAGAGRVIEAHRVNGKPVGPAH</sequence>
<accession>A0A502DQQ8</accession>
<dbReference type="AlphaFoldDB" id="A0A502DQQ8"/>